<evidence type="ECO:0000256" key="3">
    <source>
        <dbReference type="ARBA" id="ARBA00022764"/>
    </source>
</evidence>
<evidence type="ECO:0000256" key="2">
    <source>
        <dbReference type="ARBA" id="ARBA00022729"/>
    </source>
</evidence>
<gene>
    <name evidence="5" type="primary">flgA</name>
    <name evidence="5" type="ORF">C5Y98_16185</name>
</gene>
<accession>A0A2S8FNJ6</accession>
<protein>
    <submittedName>
        <fullName evidence="5">Flagella basal body P-ring formation protein FlgA</fullName>
    </submittedName>
</protein>
<evidence type="ECO:0000313" key="5">
    <source>
        <dbReference type="EMBL" id="PQO33768.1"/>
    </source>
</evidence>
<dbReference type="Pfam" id="PF13144">
    <property type="entry name" value="ChapFlgA"/>
    <property type="match status" value="1"/>
</dbReference>
<dbReference type="GO" id="GO:0042597">
    <property type="term" value="C:periplasmic space"/>
    <property type="evidence" value="ECO:0007669"/>
    <property type="project" value="UniProtKB-SubCell"/>
</dbReference>
<proteinExistence type="predicted"/>
<keyword evidence="5" id="KW-0282">Flagellum</keyword>
<dbReference type="AlphaFoldDB" id="A0A2S8FNJ6"/>
<dbReference type="Proteomes" id="UP000239388">
    <property type="component" value="Unassembled WGS sequence"/>
</dbReference>
<dbReference type="CDD" id="cd11614">
    <property type="entry name" value="SAF_CpaB_FlgA_like"/>
    <property type="match status" value="1"/>
</dbReference>
<organism evidence="5 6">
    <name type="scientific">Blastopirellula marina</name>
    <dbReference type="NCBI Taxonomy" id="124"/>
    <lineage>
        <taxon>Bacteria</taxon>
        <taxon>Pseudomonadati</taxon>
        <taxon>Planctomycetota</taxon>
        <taxon>Planctomycetia</taxon>
        <taxon>Pirellulales</taxon>
        <taxon>Pirellulaceae</taxon>
        <taxon>Blastopirellula</taxon>
    </lineage>
</organism>
<dbReference type="InterPro" id="IPR039246">
    <property type="entry name" value="Flagellar_FlgA"/>
</dbReference>
<evidence type="ECO:0000313" key="6">
    <source>
        <dbReference type="Proteomes" id="UP000239388"/>
    </source>
</evidence>
<keyword evidence="5" id="KW-0966">Cell projection</keyword>
<evidence type="ECO:0000256" key="1">
    <source>
        <dbReference type="ARBA" id="ARBA00004418"/>
    </source>
</evidence>
<feature type="domain" description="SAF" evidence="4">
    <location>
        <begin position="146"/>
        <end position="208"/>
    </location>
</feature>
<dbReference type="PANTHER" id="PTHR36307">
    <property type="entry name" value="FLAGELLA BASAL BODY P-RING FORMATION PROTEIN FLGA"/>
    <property type="match status" value="1"/>
</dbReference>
<evidence type="ECO:0000259" key="4">
    <source>
        <dbReference type="SMART" id="SM00858"/>
    </source>
</evidence>
<dbReference type="GO" id="GO:0044780">
    <property type="term" value="P:bacterial-type flagellum assembly"/>
    <property type="evidence" value="ECO:0007669"/>
    <property type="project" value="InterPro"/>
</dbReference>
<keyword evidence="3" id="KW-0574">Periplasm</keyword>
<comment type="subcellular location">
    <subcellularLocation>
        <location evidence="1">Periplasm</location>
    </subcellularLocation>
</comment>
<dbReference type="SMART" id="SM00858">
    <property type="entry name" value="SAF"/>
    <property type="match status" value="1"/>
</dbReference>
<dbReference type="PANTHER" id="PTHR36307:SF1">
    <property type="entry name" value="FLAGELLA BASAL BODY P-RING FORMATION PROTEIN FLGA"/>
    <property type="match status" value="1"/>
</dbReference>
<dbReference type="RefSeq" id="WP_105355501.1">
    <property type="nucleotide sequence ID" value="NZ_PUIB01000017.1"/>
</dbReference>
<sequence>MKIAHLIRFVFALLVPFALATAGLAESGKITLKTAARVSGPIACLGEVAVVDVADPILRNELIGLHLSPAPSAGQSSYLTINDIRSILSAHGYSSNEIAIAGSSRVRLEAESIADEANAEEAPIRKLPRRSFGGKFLPAPSEPEVITVAHVVRNVRRGEIIQPSDVEMRELSVVRREEAYPTSLENIVGKEAARGISADRPIGSKDVREPIVVRRNEVVTVFARAGNIIVRREMLALNDAGKGELVEVQPISPQTFGRARESERFQAQVVGPGEAVVLTGYTQVQPTRPLPPIAPQGVNR</sequence>
<reference evidence="5 6" key="1">
    <citation type="submission" date="2018-02" db="EMBL/GenBank/DDBJ databases">
        <title>Comparative genomes isolates from brazilian mangrove.</title>
        <authorList>
            <person name="Araujo J.E."/>
            <person name="Taketani R.G."/>
            <person name="Silva M.C.P."/>
            <person name="Loureco M.V."/>
            <person name="Andreote F.D."/>
        </authorList>
    </citation>
    <scope>NUCLEOTIDE SEQUENCE [LARGE SCALE GENOMIC DNA]</scope>
    <source>
        <strain evidence="5 6">NAP PRIS-MGV</strain>
    </source>
</reference>
<dbReference type="InterPro" id="IPR017585">
    <property type="entry name" value="SAF_FlgA"/>
</dbReference>
<dbReference type="OrthoDB" id="259257at2"/>
<dbReference type="Gene3D" id="3.90.1210.10">
    <property type="entry name" value="Antifreeze-like/N-acetylneuraminic acid synthase C-terminal domain"/>
    <property type="match status" value="1"/>
</dbReference>
<comment type="caution">
    <text evidence="5">The sequence shown here is derived from an EMBL/GenBank/DDBJ whole genome shotgun (WGS) entry which is preliminary data.</text>
</comment>
<dbReference type="EMBL" id="PUIB01000017">
    <property type="protein sequence ID" value="PQO33768.1"/>
    <property type="molecule type" value="Genomic_DNA"/>
</dbReference>
<name>A0A2S8FNJ6_9BACT</name>
<keyword evidence="5" id="KW-0969">Cilium</keyword>
<dbReference type="InterPro" id="IPR013974">
    <property type="entry name" value="SAF"/>
</dbReference>
<keyword evidence="2" id="KW-0732">Signal</keyword>
<dbReference type="NCBIfam" id="TIGR03170">
    <property type="entry name" value="flgA_cterm"/>
    <property type="match status" value="1"/>
</dbReference>